<evidence type="ECO:0000313" key="2">
    <source>
        <dbReference type="Proteomes" id="UP001439875"/>
    </source>
</evidence>
<proteinExistence type="predicted"/>
<accession>A0ACC6S5T5</accession>
<keyword evidence="2" id="KW-1185">Reference proteome</keyword>
<dbReference type="EMBL" id="JBBMEW010000001">
    <property type="protein sequence ID" value="MEQ2525386.1"/>
    <property type="molecule type" value="Genomic_DNA"/>
</dbReference>
<reference evidence="1" key="1">
    <citation type="submission" date="2024-03" db="EMBL/GenBank/DDBJ databases">
        <title>Human intestinal bacterial collection.</title>
        <authorList>
            <person name="Pauvert C."/>
            <person name="Hitch T.C.A."/>
            <person name="Clavel T."/>
        </authorList>
    </citation>
    <scope>NUCLEOTIDE SEQUENCE</scope>
    <source>
        <strain evidence="1">CLA-AA-H227</strain>
    </source>
</reference>
<gene>
    <name evidence="1" type="primary">yidC</name>
    <name evidence="1" type="ORF">WMO40_01630</name>
</gene>
<name>A0ACC6S5T5_9BACI</name>
<evidence type="ECO:0000313" key="1">
    <source>
        <dbReference type="EMBL" id="MEQ2525386.1"/>
    </source>
</evidence>
<organism evidence="1 2">
    <name type="scientific">Robertmurraya yapensis</name>
    <name type="common">ex Hitch et al 2024</name>
    <dbReference type="NCBI Taxonomy" id="3133160"/>
    <lineage>
        <taxon>Bacteria</taxon>
        <taxon>Bacillati</taxon>
        <taxon>Bacillota</taxon>
        <taxon>Bacilli</taxon>
        <taxon>Bacillales</taxon>
        <taxon>Bacillaceae</taxon>
        <taxon>Robertmurraya</taxon>
    </lineage>
</organism>
<comment type="caution">
    <text evidence="1">The sequence shown here is derived from an EMBL/GenBank/DDBJ whole genome shotgun (WGS) entry which is preliminary data.</text>
</comment>
<protein>
    <submittedName>
        <fullName evidence="1">Membrane protein insertase YidC</fullName>
    </submittedName>
</protein>
<sequence length="254" mass="28635">MKHKLKLFIVILGTIFLSACSAQNGSDTGFFNTFFVSPFASAIHAIAELFHGNYGLSIICITLLIRLILMPLMLKQSKKQQEMKVKMEVLKPELEVIQKKIKATKDQQEQQKLQQEMFGLYKKHGVNPLSMGCLPMLIQMPILMGFYYAIRSSTEIASHSFLWFSLGQPDIILTAIAGIVYFLQFRVTMSNIPKEQQGQMKIMGLLSPVMIVIVSLNAPAALPLYWTVGGIFLIFQTWLARVLYKTPKAQAISK</sequence>
<dbReference type="Proteomes" id="UP001439875">
    <property type="component" value="Unassembled WGS sequence"/>
</dbReference>